<feature type="region of interest" description="Disordered" evidence="1">
    <location>
        <begin position="321"/>
        <end position="346"/>
    </location>
</feature>
<organism evidence="2">
    <name type="scientific">Cacopsylla melanoneura</name>
    <dbReference type="NCBI Taxonomy" id="428564"/>
    <lineage>
        <taxon>Eukaryota</taxon>
        <taxon>Metazoa</taxon>
        <taxon>Ecdysozoa</taxon>
        <taxon>Arthropoda</taxon>
        <taxon>Hexapoda</taxon>
        <taxon>Insecta</taxon>
        <taxon>Pterygota</taxon>
        <taxon>Neoptera</taxon>
        <taxon>Paraneoptera</taxon>
        <taxon>Hemiptera</taxon>
        <taxon>Sternorrhyncha</taxon>
        <taxon>Psylloidea</taxon>
        <taxon>Psyllidae</taxon>
        <taxon>Psyllinae</taxon>
        <taxon>Cacopsylla</taxon>
    </lineage>
</organism>
<feature type="compositionally biased region" description="Basic and acidic residues" evidence="1">
    <location>
        <begin position="329"/>
        <end position="345"/>
    </location>
</feature>
<accession>A0A8D9B0S4</accession>
<evidence type="ECO:0000256" key="1">
    <source>
        <dbReference type="SAM" id="MobiDB-lite"/>
    </source>
</evidence>
<feature type="region of interest" description="Disordered" evidence="1">
    <location>
        <begin position="557"/>
        <end position="597"/>
    </location>
</feature>
<name>A0A8D9B0S4_9HEMI</name>
<dbReference type="AlphaFoldDB" id="A0A8D9B0S4"/>
<protein>
    <submittedName>
        <fullName evidence="2">Uncharacterized protein</fullName>
    </submittedName>
</protein>
<reference evidence="2" key="1">
    <citation type="submission" date="2021-05" db="EMBL/GenBank/DDBJ databases">
        <authorList>
            <person name="Alioto T."/>
            <person name="Alioto T."/>
            <person name="Gomez Garrido J."/>
        </authorList>
    </citation>
    <scope>NUCLEOTIDE SEQUENCE</scope>
</reference>
<sequence length="690" mass="77667">MKSSKRSAPLPPSLALNLPPISCPDMSLSQCSLSLSLGPHCLPTQGQCYCKKTDVTTLLTELSNPNDELWTLMDQSYESEINSIRAMKSATNKEIIRDEEITFDQTNEKLELDRDEKLACELADSVTFLTSNDSEKKKSFQDLSEAISPEDVLYKSDTLPSIVKVKLKDKPELEKEESELNTKPLLRTGNNCTPKYEKKLVVNRPEFLSSMEDVIHKVNENYSKNIFLNLNYTPVFTGYYQLPARARNTKVSSENINTKIVSDNSFNSDNDIGDKGVTEDSSCKKMLDYPNDEDDGKKIQTEKEEKICTDEIQRKYDVRVVNEDFNSNEPRDDSPDVKTAGKEDSSQADIILEEDSTQADIIREEITSVDIQTGIIPPPNAFANNNNVVDVKSDENQSYSFGDKTMDIILDDLEAQTVNDLHENVNKMNTFTNPLTQVTYYSYAQEFNQYLSTMLSDKSGNETNDEIAPIVETYGNLYSKRNELIKRSFTSSFSNQDEDSCNIKDKAFISQEELDSIVDSPEVSSLTDFTINDLDLNAMSETCWKFVKPIHSDSVEVNLSDDDERNSGYDSSSEDSGGKPDPNESSVSPPLKPDDLSNDEEVSNFLFRLNSDVEKFLNGDRKIENCDLNPGTPSPLVDDSGHSQEVKKFEFKKQKKILPLVLQNSLTGSSYPANHPEFIDELKDNACYLV</sequence>
<proteinExistence type="predicted"/>
<dbReference type="EMBL" id="HBUF01602218">
    <property type="protein sequence ID" value="CAG6776418.1"/>
    <property type="molecule type" value="Transcribed_RNA"/>
</dbReference>
<evidence type="ECO:0000313" key="2">
    <source>
        <dbReference type="EMBL" id="CAG6776418.1"/>
    </source>
</evidence>